<organism evidence="1 2">
    <name type="scientific">Melastoma candidum</name>
    <dbReference type="NCBI Taxonomy" id="119954"/>
    <lineage>
        <taxon>Eukaryota</taxon>
        <taxon>Viridiplantae</taxon>
        <taxon>Streptophyta</taxon>
        <taxon>Embryophyta</taxon>
        <taxon>Tracheophyta</taxon>
        <taxon>Spermatophyta</taxon>
        <taxon>Magnoliopsida</taxon>
        <taxon>eudicotyledons</taxon>
        <taxon>Gunneridae</taxon>
        <taxon>Pentapetalae</taxon>
        <taxon>rosids</taxon>
        <taxon>malvids</taxon>
        <taxon>Myrtales</taxon>
        <taxon>Melastomataceae</taxon>
        <taxon>Melastomatoideae</taxon>
        <taxon>Melastomateae</taxon>
        <taxon>Melastoma</taxon>
    </lineage>
</organism>
<protein>
    <submittedName>
        <fullName evidence="1">Uncharacterized protein</fullName>
    </submittedName>
</protein>
<comment type="caution">
    <text evidence="1">The sequence shown here is derived from an EMBL/GenBank/DDBJ whole genome shotgun (WGS) entry which is preliminary data.</text>
</comment>
<sequence>MQSNALAALEAIDMEVAEEVMRAGCLTGDQIDGLIEGASGTCRTRASHDKGHRLDDSAADSRSGSRVLNHSNVVDFEDDGDKVTVVLENSQRFKGNILVRADEVSLTSNSSENR</sequence>
<name>A0ACB9RS42_9MYRT</name>
<reference evidence="2" key="1">
    <citation type="journal article" date="2023" name="Front. Plant Sci.">
        <title>Chromosomal-level genome assembly of Melastoma candidum provides insights into trichome evolution.</title>
        <authorList>
            <person name="Zhong Y."/>
            <person name="Wu W."/>
            <person name="Sun C."/>
            <person name="Zou P."/>
            <person name="Liu Y."/>
            <person name="Dai S."/>
            <person name="Zhou R."/>
        </authorList>
    </citation>
    <scope>NUCLEOTIDE SEQUENCE [LARGE SCALE GENOMIC DNA]</scope>
</reference>
<proteinExistence type="predicted"/>
<evidence type="ECO:0000313" key="2">
    <source>
        <dbReference type="Proteomes" id="UP001057402"/>
    </source>
</evidence>
<dbReference type="Proteomes" id="UP001057402">
    <property type="component" value="Chromosome 3"/>
</dbReference>
<dbReference type="EMBL" id="CM042882">
    <property type="protein sequence ID" value="KAI4381654.1"/>
    <property type="molecule type" value="Genomic_DNA"/>
</dbReference>
<keyword evidence="2" id="KW-1185">Reference proteome</keyword>
<gene>
    <name evidence="1" type="ORF">MLD38_007711</name>
</gene>
<evidence type="ECO:0000313" key="1">
    <source>
        <dbReference type="EMBL" id="KAI4381654.1"/>
    </source>
</evidence>
<accession>A0ACB9RS42</accession>